<dbReference type="Pfam" id="PF00717">
    <property type="entry name" value="Peptidase_S24"/>
    <property type="match status" value="1"/>
</dbReference>
<gene>
    <name evidence="5" type="ORF">GEU84_011605</name>
</gene>
<dbReference type="InterPro" id="IPR039418">
    <property type="entry name" value="LexA-like"/>
</dbReference>
<dbReference type="Proteomes" id="UP000484076">
    <property type="component" value="Unassembled WGS sequence"/>
</dbReference>
<evidence type="ECO:0000256" key="3">
    <source>
        <dbReference type="ARBA" id="ARBA00023163"/>
    </source>
</evidence>
<keyword evidence="2" id="KW-0238">DNA-binding</keyword>
<evidence type="ECO:0000313" key="5">
    <source>
        <dbReference type="EMBL" id="NUB45035.1"/>
    </source>
</evidence>
<dbReference type="PANTHER" id="PTHR40661">
    <property type="match status" value="1"/>
</dbReference>
<dbReference type="Gene3D" id="2.10.109.10">
    <property type="entry name" value="Umud Fragment, subunit A"/>
    <property type="match status" value="1"/>
</dbReference>
<organism evidence="5 6">
    <name type="scientific">Fertoeibacter niger</name>
    <dbReference type="NCBI Taxonomy" id="2656921"/>
    <lineage>
        <taxon>Bacteria</taxon>
        <taxon>Pseudomonadati</taxon>
        <taxon>Pseudomonadota</taxon>
        <taxon>Alphaproteobacteria</taxon>
        <taxon>Rhodobacterales</taxon>
        <taxon>Paracoccaceae</taxon>
        <taxon>Fertoeibacter</taxon>
    </lineage>
</organism>
<dbReference type="GO" id="GO:0003677">
    <property type="term" value="F:DNA binding"/>
    <property type="evidence" value="ECO:0007669"/>
    <property type="project" value="UniProtKB-KW"/>
</dbReference>
<dbReference type="RefSeq" id="WP_152825549.1">
    <property type="nucleotide sequence ID" value="NZ_WHUT02000006.1"/>
</dbReference>
<proteinExistence type="predicted"/>
<dbReference type="AlphaFoldDB" id="A0A8X8KNI5"/>
<dbReference type="SUPFAM" id="SSF51306">
    <property type="entry name" value="LexA/Signal peptidase"/>
    <property type="match status" value="1"/>
</dbReference>
<evidence type="ECO:0000313" key="6">
    <source>
        <dbReference type="Proteomes" id="UP000484076"/>
    </source>
</evidence>
<protein>
    <submittedName>
        <fullName evidence="5">S24 family peptidase</fullName>
    </submittedName>
</protein>
<keyword evidence="6" id="KW-1185">Reference proteome</keyword>
<dbReference type="CDD" id="cd06529">
    <property type="entry name" value="S24_LexA-like"/>
    <property type="match status" value="1"/>
</dbReference>
<evidence type="ECO:0000256" key="1">
    <source>
        <dbReference type="ARBA" id="ARBA00023015"/>
    </source>
</evidence>
<keyword evidence="3" id="KW-0804">Transcription</keyword>
<dbReference type="PANTHER" id="PTHR40661:SF3">
    <property type="entry name" value="FELS-1 PROPHAGE TRANSCRIPTIONAL REGULATOR"/>
    <property type="match status" value="1"/>
</dbReference>
<dbReference type="InterPro" id="IPR015927">
    <property type="entry name" value="Peptidase_S24_S26A/B/C"/>
</dbReference>
<accession>A0A8X8KNI5</accession>
<sequence length="230" mass="25078">MDPILSIIDEALAKKSLSDAAASKLAVGNYALIKNMRSARSDDKRYSFQALERLADVLGLECYFGPPRETGTVSTMDLDGAEFANIPLYDATLAAGSGANNAAEAVISHLAFRRDWLTRIGVSASNSVLARAQGDSMNPCIHDGDLVLIDRSKTEAPVRARSEHSRRPPPIYALLQDGQARIKRIERPEPGLVMLMSDNPAFSPEVLTGSKIESLNIIGRVMWWGHTTRD</sequence>
<dbReference type="InterPro" id="IPR036286">
    <property type="entry name" value="LexA/Signal_pep-like_sf"/>
</dbReference>
<comment type="caution">
    <text evidence="5">The sequence shown here is derived from an EMBL/GenBank/DDBJ whole genome shotgun (WGS) entry which is preliminary data.</text>
</comment>
<evidence type="ECO:0000259" key="4">
    <source>
        <dbReference type="Pfam" id="PF00717"/>
    </source>
</evidence>
<evidence type="ECO:0000256" key="2">
    <source>
        <dbReference type="ARBA" id="ARBA00023125"/>
    </source>
</evidence>
<feature type="domain" description="Peptidase S24/S26A/S26B/S26C" evidence="4">
    <location>
        <begin position="87"/>
        <end position="222"/>
    </location>
</feature>
<reference evidence="5" key="1">
    <citation type="submission" date="2020-05" db="EMBL/GenBank/DDBJ databases">
        <title>Fertoebacter nigrum gen. nov., sp. nov., a new member of the family Rhodobacteraceae.</title>
        <authorList>
            <person name="Szuroczki S."/>
            <person name="Abbaszade G."/>
            <person name="Buni D."/>
            <person name="Schumann P."/>
            <person name="Toth E."/>
        </authorList>
    </citation>
    <scope>NUCLEOTIDE SEQUENCE</scope>
    <source>
        <strain evidence="5">RG-N-1a</strain>
    </source>
</reference>
<dbReference type="EMBL" id="WHUT02000006">
    <property type="protein sequence ID" value="NUB45035.1"/>
    <property type="molecule type" value="Genomic_DNA"/>
</dbReference>
<keyword evidence="1" id="KW-0805">Transcription regulation</keyword>
<name>A0A8X8KNI5_9RHOB</name>